<reference evidence="2 3" key="1">
    <citation type="submission" date="2021-02" db="EMBL/GenBank/DDBJ databases">
        <title>Activity-based single-cell genomes from oceanic crustal fluid captures similar information to metagenomic and metatranscriptomic surveys with orders of magnitude less sampling.</title>
        <authorList>
            <person name="D'Angelo T.S."/>
            <person name="Orcutt B.N."/>
        </authorList>
    </citation>
    <scope>NUCLEOTIDE SEQUENCE [LARGE SCALE GENOMIC DNA]</scope>
    <source>
        <strain evidence="2">AH-315-G02</strain>
    </source>
</reference>
<feature type="chain" id="PRO_5045285497" description="DUF4105 domain-containing protein" evidence="1">
    <location>
        <begin position="20"/>
        <end position="602"/>
    </location>
</feature>
<name>A0ABS3ASX5_9BACT</name>
<evidence type="ECO:0000313" key="3">
    <source>
        <dbReference type="Proteomes" id="UP000717534"/>
    </source>
</evidence>
<gene>
    <name evidence="2" type="ORF">JYU06_01655</name>
</gene>
<organism evidence="2 3">
    <name type="scientific">Desulfotalea psychrophila</name>
    <dbReference type="NCBI Taxonomy" id="84980"/>
    <lineage>
        <taxon>Bacteria</taxon>
        <taxon>Pseudomonadati</taxon>
        <taxon>Thermodesulfobacteriota</taxon>
        <taxon>Desulfobulbia</taxon>
        <taxon>Desulfobulbales</taxon>
        <taxon>Desulfocapsaceae</taxon>
        <taxon>Desulfotalea</taxon>
    </lineage>
</organism>
<accession>A0ABS3ASX5</accession>
<evidence type="ECO:0000313" key="2">
    <source>
        <dbReference type="EMBL" id="MBN4068218.1"/>
    </source>
</evidence>
<keyword evidence="1" id="KW-0732">Signal</keyword>
<feature type="signal peptide" evidence="1">
    <location>
        <begin position="1"/>
        <end position="19"/>
    </location>
</feature>
<dbReference type="EMBL" id="JAFITO010000007">
    <property type="protein sequence ID" value="MBN4068218.1"/>
    <property type="molecule type" value="Genomic_DNA"/>
</dbReference>
<proteinExistence type="predicted"/>
<evidence type="ECO:0008006" key="4">
    <source>
        <dbReference type="Google" id="ProtNLM"/>
    </source>
</evidence>
<sequence>MRQCIYLLFLFFFPVPMVAAYPAEQPEDVSIDFLYINANAGEAAGGHTALRLGDSVFHYQFFPDSTFLLVREPWHSFRFLYNELHNRSISIASLPLELSVAVQIRNHFTELLVAQQEFVYDFEELHQEKQLVDQVIDGSLNISVDCLGFFNEHPDSVIEENSLSEFIGDDSLQRLVSKADEALQERVQIVIDGERPGKEFQEIVAWREALLVLFNGRTLKPDAFVYPMEEEKVLSVLEKKTLEGFSQYLQHSLVELLRSARPDRGEALLLQIARYLAVQKSLSEGRLFTLDPFFKEVRVVELTNEDIGEGRLSGLQNDFLQQTIIRRELFFQEIQHLEMAYSLMETSRARAWELAKVNDMQRSVRILAKVTLPTRPGVIWFEFPKTHKRNLREIKEVLDRELVDRQKQRAELYGYNLVLRNCATELIRSLNAAFSDSETGLEALGGWLEPNDGLVFIPFIFYEKSIRAYSLQNEQFLQARRLRNLENLYNQENDLLVWLRESNTLSSTLYESRSKDTPFLFFTDDSLLLRPLLGALNVGYAALYGVAGIVRLPFDNGVSFNQAARGAFYSLPELAFGNIRKGSYSTGDFQVKVSPHMSKGEP</sequence>
<comment type="caution">
    <text evidence="2">The sequence shown here is derived from an EMBL/GenBank/DDBJ whole genome shotgun (WGS) entry which is preliminary data.</text>
</comment>
<keyword evidence="3" id="KW-1185">Reference proteome</keyword>
<evidence type="ECO:0000256" key="1">
    <source>
        <dbReference type="SAM" id="SignalP"/>
    </source>
</evidence>
<protein>
    <recommendedName>
        <fullName evidence="4">DUF4105 domain-containing protein</fullName>
    </recommendedName>
</protein>
<dbReference type="Proteomes" id="UP000717534">
    <property type="component" value="Unassembled WGS sequence"/>
</dbReference>